<dbReference type="AlphaFoldDB" id="G9ZQJ2"/>
<dbReference type="InterPro" id="IPR027417">
    <property type="entry name" value="P-loop_NTPase"/>
</dbReference>
<reference evidence="1 2" key="1">
    <citation type="submission" date="2011-09" db="EMBL/GenBank/DDBJ databases">
        <authorList>
            <person name="Weinstock G."/>
            <person name="Sodergren E."/>
            <person name="Clifton S."/>
            <person name="Fulton L."/>
            <person name="Fulton B."/>
            <person name="Courtney L."/>
            <person name="Fronick C."/>
            <person name="Harrison M."/>
            <person name="Strong C."/>
            <person name="Farmer C."/>
            <person name="Delahaunty K."/>
            <person name="Markovic C."/>
            <person name="Hall O."/>
            <person name="Minx P."/>
            <person name="Tomlinson C."/>
            <person name="Mitreva M."/>
            <person name="Hou S."/>
            <person name="Chen J."/>
            <person name="Wollam A."/>
            <person name="Pepin K.H."/>
            <person name="Johnson M."/>
            <person name="Bhonagiri V."/>
            <person name="Zhang X."/>
            <person name="Suruliraj S."/>
            <person name="Warren W."/>
            <person name="Chinwalla A."/>
            <person name="Mardis E.R."/>
            <person name="Wilson R.K."/>
        </authorList>
    </citation>
    <scope>NUCLEOTIDE SEQUENCE [LARGE SCALE GENOMIC DNA]</scope>
    <source>
        <strain evidence="1 2">F0439</strain>
    </source>
</reference>
<organism evidence="1 2">
    <name type="scientific">Lentilactobacillus parafarraginis F0439</name>
    <dbReference type="NCBI Taxonomy" id="797515"/>
    <lineage>
        <taxon>Bacteria</taxon>
        <taxon>Bacillati</taxon>
        <taxon>Bacillota</taxon>
        <taxon>Bacilli</taxon>
        <taxon>Lactobacillales</taxon>
        <taxon>Lactobacillaceae</taxon>
        <taxon>Lentilactobacillus</taxon>
    </lineage>
</organism>
<accession>G9ZQJ2</accession>
<dbReference type="eggNOG" id="COG0542">
    <property type="taxonomic scope" value="Bacteria"/>
</dbReference>
<comment type="caution">
    <text evidence="1">The sequence shown here is derived from an EMBL/GenBank/DDBJ whole genome shotgun (WGS) entry which is preliminary data.</text>
</comment>
<dbReference type="HOGENOM" id="CLU_124986_0_0_9"/>
<dbReference type="Gene3D" id="3.40.50.300">
    <property type="entry name" value="P-loop containing nucleotide triphosphate hydrolases"/>
    <property type="match status" value="1"/>
</dbReference>
<proteinExistence type="predicted"/>
<sequence>MANFYENDPFFNNDMDDVFNQLFRRMDNQNSERARYLVNGKSLTPDEFAQYRATGKLPQNNKTIEVSKDGKQAVKKGGILEKLGTNLTEQARDGLLDPVIGRENEIQETAEILSRR</sequence>
<keyword evidence="2" id="KW-1185">Reference proteome</keyword>
<gene>
    <name evidence="1" type="ORF">HMPREF9103_01999</name>
</gene>
<dbReference type="STRING" id="797515.HMPREF9103_01999"/>
<dbReference type="Proteomes" id="UP000004625">
    <property type="component" value="Unassembled WGS sequence"/>
</dbReference>
<evidence type="ECO:0000313" key="2">
    <source>
        <dbReference type="Proteomes" id="UP000004625"/>
    </source>
</evidence>
<feature type="non-terminal residue" evidence="1">
    <location>
        <position position="116"/>
    </location>
</feature>
<protein>
    <submittedName>
        <fullName evidence="1">Uncharacterized protein</fullName>
    </submittedName>
</protein>
<dbReference type="EMBL" id="AGEY01000121">
    <property type="protein sequence ID" value="EHL97432.1"/>
    <property type="molecule type" value="Genomic_DNA"/>
</dbReference>
<name>G9ZQJ2_9LACO</name>
<evidence type="ECO:0000313" key="1">
    <source>
        <dbReference type="EMBL" id="EHL97432.1"/>
    </source>
</evidence>